<dbReference type="InterPro" id="IPR005366">
    <property type="entry name" value="EMC8/9"/>
</dbReference>
<feature type="coiled-coil region" evidence="1">
    <location>
        <begin position="336"/>
        <end position="363"/>
    </location>
</feature>
<dbReference type="Proteomes" id="UP000783686">
    <property type="component" value="Unassembled WGS sequence"/>
</dbReference>
<dbReference type="GO" id="GO:0072546">
    <property type="term" value="C:EMC complex"/>
    <property type="evidence" value="ECO:0007669"/>
    <property type="project" value="InterPro"/>
</dbReference>
<proteinExistence type="predicted"/>
<gene>
    <name evidence="3" type="ORF">BOKJ2_LOCUS2431</name>
</gene>
<accession>A0A811JWJ4</accession>
<feature type="region of interest" description="Disordered" evidence="2">
    <location>
        <begin position="1"/>
        <end position="20"/>
    </location>
</feature>
<dbReference type="AlphaFoldDB" id="A0A811JWJ4"/>
<feature type="compositionally biased region" description="Basic residues" evidence="2">
    <location>
        <begin position="155"/>
        <end position="164"/>
    </location>
</feature>
<dbReference type="Pfam" id="PF03665">
    <property type="entry name" value="UPF0172"/>
    <property type="match status" value="1"/>
</dbReference>
<dbReference type="OrthoDB" id="194468at2759"/>
<feature type="compositionally biased region" description="Acidic residues" evidence="2">
    <location>
        <begin position="139"/>
        <end position="148"/>
    </location>
</feature>
<keyword evidence="1" id="KW-0175">Coiled coil</keyword>
<sequence length="682" mass="77679">MSQFDDPTEPRNPDQPNGEELVVATEQVIDTNEDELPDQTNQIVASEDIYEFKESPEGAIDSLARTTDQVDTVPVMETEDEEIDTAINDTINNIEPDLNVYDNILQVGNMAANTDLQLDDNEELSRRVPPLRIQLPKGEDDDFEEEDNTKETKVTPKKQIRTPRKGGVDKKGAHGRITRSSTRQTTKKEQKSPGEQAEKRARSARRSTTRETPARNLEVDNNVLTLGLSTPQISIPNSPDVMDENPLIRPVSNEPSLSLQPDRMSDRVYALFDRSDISRRSGIKKMLIQKWKTDFTRQQQPIKLAEFVDKINEIEEKLPYETTCQYLIQNLLPTDKTSMESLIESHEQQCQVLTNRQRAQRQRLMEQAVRQTFKELNYVRQRSSCAINAIRLLNDSEMLNANQLDERNDDALKQIGAKPRAEIVKELRERFSTSVFKLYNSQKMESDCLFVKQKDEWRRFVLDQMPLDVINSVEDPVIKELNKDIKRMVKVNTVAYCKISLHAVKYPHCAVRGLLIGRVKENEVVVVDVVPVLHGAFMAAPVEACLIHTSAYCDAEKLKIVGCYVANERVNDNSLDYFWAKLIYDKLHANGILQPVAIRVDNTKLSSNSNTSCLVSYVYDTAKWKQVNTTLSNTEEALSTYSAALQTKLHRNVIDFEGHLDDPSNDDFFNTDVAKKLVELSS</sequence>
<evidence type="ECO:0008006" key="5">
    <source>
        <dbReference type="Google" id="ProtNLM"/>
    </source>
</evidence>
<dbReference type="PANTHER" id="PTHR12941">
    <property type="entry name" value="ER MEMBRANE PROTEIN COMPLEX"/>
    <property type="match status" value="1"/>
</dbReference>
<feature type="compositionally biased region" description="Basic and acidic residues" evidence="2">
    <location>
        <begin position="186"/>
        <end position="201"/>
    </location>
</feature>
<dbReference type="Proteomes" id="UP000614601">
    <property type="component" value="Unassembled WGS sequence"/>
</dbReference>
<comment type="caution">
    <text evidence="3">The sequence shown here is derived from an EMBL/GenBank/DDBJ whole genome shotgun (WGS) entry which is preliminary data.</text>
</comment>
<dbReference type="EMBL" id="CAJFDH010000001">
    <property type="protein sequence ID" value="CAD5207905.1"/>
    <property type="molecule type" value="Genomic_DNA"/>
</dbReference>
<evidence type="ECO:0000313" key="4">
    <source>
        <dbReference type="Proteomes" id="UP000614601"/>
    </source>
</evidence>
<evidence type="ECO:0000256" key="1">
    <source>
        <dbReference type="SAM" id="Coils"/>
    </source>
</evidence>
<evidence type="ECO:0000313" key="3">
    <source>
        <dbReference type="EMBL" id="CAD5207905.1"/>
    </source>
</evidence>
<dbReference type="CDD" id="cd08060">
    <property type="entry name" value="MPN_UPF0172"/>
    <property type="match status" value="1"/>
</dbReference>
<protein>
    <recommendedName>
        <fullName evidence="5">MPN domain-containing protein</fullName>
    </recommendedName>
</protein>
<reference evidence="3" key="1">
    <citation type="submission" date="2020-09" db="EMBL/GenBank/DDBJ databases">
        <authorList>
            <person name="Kikuchi T."/>
        </authorList>
    </citation>
    <scope>NUCLEOTIDE SEQUENCE</scope>
    <source>
        <strain evidence="3">SH1</strain>
    </source>
</reference>
<organism evidence="3 4">
    <name type="scientific">Bursaphelenchus okinawaensis</name>
    <dbReference type="NCBI Taxonomy" id="465554"/>
    <lineage>
        <taxon>Eukaryota</taxon>
        <taxon>Metazoa</taxon>
        <taxon>Ecdysozoa</taxon>
        <taxon>Nematoda</taxon>
        <taxon>Chromadorea</taxon>
        <taxon>Rhabditida</taxon>
        <taxon>Tylenchina</taxon>
        <taxon>Tylenchomorpha</taxon>
        <taxon>Aphelenchoidea</taxon>
        <taxon>Aphelenchoididae</taxon>
        <taxon>Bursaphelenchus</taxon>
    </lineage>
</organism>
<evidence type="ECO:0000256" key="2">
    <source>
        <dbReference type="SAM" id="MobiDB-lite"/>
    </source>
</evidence>
<dbReference type="PANTHER" id="PTHR12941:SF10">
    <property type="entry name" value="ER MEMBRANE PROTEIN COMPLEX SUBUNIT 8_9 HOMOLOG"/>
    <property type="match status" value="1"/>
</dbReference>
<keyword evidence="4" id="KW-1185">Reference proteome</keyword>
<dbReference type="EMBL" id="CAJFCW020000001">
    <property type="protein sequence ID" value="CAG9086820.1"/>
    <property type="molecule type" value="Genomic_DNA"/>
</dbReference>
<feature type="region of interest" description="Disordered" evidence="2">
    <location>
        <begin position="118"/>
        <end position="218"/>
    </location>
</feature>
<name>A0A811JWJ4_9BILA</name>